<dbReference type="InterPro" id="IPR044000">
    <property type="entry name" value="Phage_tube_2"/>
</dbReference>
<accession>A0A0F9PFT5</accession>
<reference evidence="1" key="1">
    <citation type="journal article" date="2015" name="Nature">
        <title>Complex archaea that bridge the gap between prokaryotes and eukaryotes.</title>
        <authorList>
            <person name="Spang A."/>
            <person name="Saw J.H."/>
            <person name="Jorgensen S.L."/>
            <person name="Zaremba-Niedzwiedzka K."/>
            <person name="Martijn J."/>
            <person name="Lind A.E."/>
            <person name="van Eijk R."/>
            <person name="Schleper C."/>
            <person name="Guy L."/>
            <person name="Ettema T.J."/>
        </authorList>
    </citation>
    <scope>NUCLEOTIDE SEQUENCE</scope>
</reference>
<protein>
    <submittedName>
        <fullName evidence="1">Uncharacterized protein</fullName>
    </submittedName>
</protein>
<sequence length="327" mass="35314">MSKFIGRLVDIGIFKEAVRGTPGDPTFWIPQASLTLDEQIQQAVDESSVGVIEDAIDANVTEKFVEGTLEGMIRAESFGLLLLNALGVDTPSADTPEAGVHTHAFTVGQTAQHPSLTLSVKDPDTSLRFALGMITSLDIEVALNEYAKFTAGLRAQAGAVSALTPVYVEADERKIFLPQHGTFKTASDLSGLTAAPEIEIKGFTLSINKNVEDDQVVGSLAPIDILNKQFTIEGTVELMFESTTFVDDMLADTAKAMRLTLENTDITIGATTNPKLEIDLARVKFSEVTKPFTNNDLVIQTVSFKAFFDLTDATMINVALINETTSY</sequence>
<organism evidence="1">
    <name type="scientific">marine sediment metagenome</name>
    <dbReference type="NCBI Taxonomy" id="412755"/>
    <lineage>
        <taxon>unclassified sequences</taxon>
        <taxon>metagenomes</taxon>
        <taxon>ecological metagenomes</taxon>
    </lineage>
</organism>
<dbReference type="EMBL" id="LAZR01006427">
    <property type="protein sequence ID" value="KKM92197.1"/>
    <property type="molecule type" value="Genomic_DNA"/>
</dbReference>
<name>A0A0F9PFT5_9ZZZZ</name>
<dbReference type="Pfam" id="PF18906">
    <property type="entry name" value="Phage_tube_2"/>
    <property type="match status" value="1"/>
</dbReference>
<proteinExistence type="predicted"/>
<comment type="caution">
    <text evidence="1">The sequence shown here is derived from an EMBL/GenBank/DDBJ whole genome shotgun (WGS) entry which is preliminary data.</text>
</comment>
<gene>
    <name evidence="1" type="ORF">LCGC14_1220850</name>
</gene>
<evidence type="ECO:0000313" key="1">
    <source>
        <dbReference type="EMBL" id="KKM92197.1"/>
    </source>
</evidence>
<dbReference type="AlphaFoldDB" id="A0A0F9PFT5"/>